<dbReference type="EMBL" id="PFET01000003">
    <property type="protein sequence ID" value="PJE76199.1"/>
    <property type="molecule type" value="Genomic_DNA"/>
</dbReference>
<organism evidence="2 3">
    <name type="scientific">Candidatus Uhrbacteria bacterium CG10_big_fil_rev_8_21_14_0_10_48_11</name>
    <dbReference type="NCBI Taxonomy" id="1975037"/>
    <lineage>
        <taxon>Bacteria</taxon>
        <taxon>Candidatus Uhriibacteriota</taxon>
    </lineage>
</organism>
<comment type="caution">
    <text evidence="2">The sequence shown here is derived from an EMBL/GenBank/DDBJ whole genome shotgun (WGS) entry which is preliminary data.</text>
</comment>
<dbReference type="PROSITE" id="PS51462">
    <property type="entry name" value="NUDIX"/>
    <property type="match status" value="1"/>
</dbReference>
<proteinExistence type="predicted"/>
<reference evidence="2 3" key="1">
    <citation type="submission" date="2017-09" db="EMBL/GenBank/DDBJ databases">
        <title>Depth-based differentiation of microbial function through sediment-hosted aquifers and enrichment of novel symbionts in the deep terrestrial subsurface.</title>
        <authorList>
            <person name="Probst A.J."/>
            <person name="Ladd B."/>
            <person name="Jarett J.K."/>
            <person name="Geller-Mcgrath D.E."/>
            <person name="Sieber C.M."/>
            <person name="Emerson J.B."/>
            <person name="Anantharaman K."/>
            <person name="Thomas B.C."/>
            <person name="Malmstrom R."/>
            <person name="Stieglmeier M."/>
            <person name="Klingl A."/>
            <person name="Woyke T."/>
            <person name="Ryan C.M."/>
            <person name="Banfield J.F."/>
        </authorList>
    </citation>
    <scope>NUCLEOTIDE SEQUENCE [LARGE SCALE GENOMIC DNA]</scope>
    <source>
        <strain evidence="2">CG10_big_fil_rev_8_21_14_0_10_48_11</strain>
    </source>
</reference>
<dbReference type="InterPro" id="IPR015797">
    <property type="entry name" value="NUDIX_hydrolase-like_dom_sf"/>
</dbReference>
<evidence type="ECO:0000259" key="1">
    <source>
        <dbReference type="PROSITE" id="PS51462"/>
    </source>
</evidence>
<dbReference type="SUPFAM" id="SSF55811">
    <property type="entry name" value="Nudix"/>
    <property type="match status" value="1"/>
</dbReference>
<accession>A0A2M8LFJ2</accession>
<dbReference type="InterPro" id="IPR000086">
    <property type="entry name" value="NUDIX_hydrolase_dom"/>
</dbReference>
<evidence type="ECO:0000313" key="3">
    <source>
        <dbReference type="Proteomes" id="UP000231152"/>
    </source>
</evidence>
<protein>
    <submittedName>
        <fullName evidence="2">NUDIX pyrophosphatase</fullName>
    </submittedName>
</protein>
<dbReference type="Gene3D" id="3.90.79.10">
    <property type="entry name" value="Nucleoside Triphosphate Pyrophosphohydrolase"/>
    <property type="match status" value="1"/>
</dbReference>
<dbReference type="Proteomes" id="UP000231152">
    <property type="component" value="Unassembled WGS sequence"/>
</dbReference>
<sequence length="165" mass="18958">MQIGEPDIISVVVELGKTLPRFPGGRVDYHSATAAPVLSAAVRFEKKLLLLKRSSQVHYYKGRWNVVAGYLDEPVALHKKVFAELHEELGVRQEQVRQLTYVNPIIYNDTDVGVRWTIFPTLLDLREFPVLKLNEEHTEYRWVLPDEISQFSLVPPLSEMLATFL</sequence>
<dbReference type="AlphaFoldDB" id="A0A2M8LFJ2"/>
<evidence type="ECO:0000313" key="2">
    <source>
        <dbReference type="EMBL" id="PJE76199.1"/>
    </source>
</evidence>
<dbReference type="Pfam" id="PF00293">
    <property type="entry name" value="NUDIX"/>
    <property type="match status" value="1"/>
</dbReference>
<name>A0A2M8LFJ2_9BACT</name>
<feature type="domain" description="Nudix hydrolase" evidence="1">
    <location>
        <begin position="28"/>
        <end position="165"/>
    </location>
</feature>
<gene>
    <name evidence="2" type="ORF">COV04_00725</name>
</gene>